<organism evidence="2 3">
    <name type="scientific">Pirellula staleyi (strain ATCC 27377 / DSM 6068 / ICPB 4128)</name>
    <name type="common">Pirella staleyi</name>
    <dbReference type="NCBI Taxonomy" id="530564"/>
    <lineage>
        <taxon>Bacteria</taxon>
        <taxon>Pseudomonadati</taxon>
        <taxon>Planctomycetota</taxon>
        <taxon>Planctomycetia</taxon>
        <taxon>Pirellulales</taxon>
        <taxon>Pirellulaceae</taxon>
        <taxon>Pirellula</taxon>
    </lineage>
</organism>
<feature type="region of interest" description="Disordered" evidence="1">
    <location>
        <begin position="109"/>
        <end position="177"/>
    </location>
</feature>
<reference evidence="2 3" key="1">
    <citation type="journal article" date="2009" name="Stand. Genomic Sci.">
        <title>Complete genome sequence of Pirellula staleyi type strain (ATCC 27377).</title>
        <authorList>
            <person name="Clum A."/>
            <person name="Tindall B.J."/>
            <person name="Sikorski J."/>
            <person name="Ivanova N."/>
            <person name="Mavrommatis K."/>
            <person name="Lucas S."/>
            <person name="Glavina del Rio T."/>
            <person name="Nolan M."/>
            <person name="Chen F."/>
            <person name="Tice H."/>
            <person name="Pitluck S."/>
            <person name="Cheng J.F."/>
            <person name="Chertkov O."/>
            <person name="Brettin T."/>
            <person name="Han C."/>
            <person name="Detter J.C."/>
            <person name="Kuske C."/>
            <person name="Bruce D."/>
            <person name="Goodwin L."/>
            <person name="Ovchinikova G."/>
            <person name="Pati A."/>
            <person name="Mikhailova N."/>
            <person name="Chen A."/>
            <person name="Palaniappan K."/>
            <person name="Land M."/>
            <person name="Hauser L."/>
            <person name="Chang Y.J."/>
            <person name="Jeffries C.D."/>
            <person name="Chain P."/>
            <person name="Rohde M."/>
            <person name="Goker M."/>
            <person name="Bristow J."/>
            <person name="Eisen J.A."/>
            <person name="Markowitz V."/>
            <person name="Hugenholtz P."/>
            <person name="Kyrpides N.C."/>
            <person name="Klenk H.P."/>
            <person name="Lapidus A."/>
        </authorList>
    </citation>
    <scope>NUCLEOTIDE SEQUENCE [LARGE SCALE GENOMIC DNA]</scope>
    <source>
        <strain evidence="3">ATCC 27377 / DSM 6068 / ICPB 4128</strain>
    </source>
</reference>
<dbReference type="KEGG" id="psl:Psta_1843"/>
<dbReference type="HOGENOM" id="CLU_555323_0_0_0"/>
<evidence type="ECO:0000256" key="1">
    <source>
        <dbReference type="SAM" id="MobiDB-lite"/>
    </source>
</evidence>
<dbReference type="OrthoDB" id="10016033at2"/>
<gene>
    <name evidence="2" type="ordered locus">Psta_1843</name>
</gene>
<accession>D2QZN4</accession>
<proteinExistence type="predicted"/>
<dbReference type="Proteomes" id="UP000001887">
    <property type="component" value="Chromosome"/>
</dbReference>
<keyword evidence="3" id="KW-1185">Reference proteome</keyword>
<dbReference type="eggNOG" id="COG0515">
    <property type="taxonomic scope" value="Bacteria"/>
</dbReference>
<feature type="compositionally biased region" description="Pro residues" evidence="1">
    <location>
        <begin position="248"/>
        <end position="260"/>
    </location>
</feature>
<dbReference type="EMBL" id="CP001848">
    <property type="protein sequence ID" value="ADB16517.1"/>
    <property type="molecule type" value="Genomic_DNA"/>
</dbReference>
<sequence>MADKDKIDEDLKEGIKAARKKPVNFALICKGTSVLKAIVQKKILSSDVKAAKTETGGSIVWEGVVTQEGDELVFSVLGEEPAVRLPAFKDLLNEQSGLKTKPRFKVVPALPIVPDDDEGGQTGTTKSQNAGPTAEVPNPPPSNAETEQESPETESSESEVATPKSSIPEAPPMPSSGDLEKIAALRAKMAELAPAIKKAAAAAPTRAGDIAAAVAAFKTAASAVNVPASQATLGNLAKLLKEITASLAPPPPPVVEPNQPPTNNGGESEEQEQQAQEQQQEPPTAPRVPSDAEMRYNQQIGELQPRYLASIQKADSVLAGQMRAIFAYVTEQAEAGSFEKALAAIKRLGPMVDQAEMGTGAASEISSDIVAKRKFLLERWRNIPSEINDRLRPIEAEIERQVPAENAKELVTEMQSYLRDFYGEIRDALDKAIVSGDSEFTQAMKLIDTFRDEVRANELVQHIDTNRLGVKVKVQNILLQALAEVEENLAG</sequence>
<protein>
    <submittedName>
        <fullName evidence="2">Uncharacterized protein</fullName>
    </submittedName>
</protein>
<dbReference type="AlphaFoldDB" id="D2QZN4"/>
<feature type="compositionally biased region" description="Acidic residues" evidence="1">
    <location>
        <begin position="146"/>
        <end position="157"/>
    </location>
</feature>
<name>D2QZN4_PIRSD</name>
<evidence type="ECO:0000313" key="3">
    <source>
        <dbReference type="Proteomes" id="UP000001887"/>
    </source>
</evidence>
<feature type="region of interest" description="Disordered" evidence="1">
    <location>
        <begin position="247"/>
        <end position="290"/>
    </location>
</feature>
<evidence type="ECO:0000313" key="2">
    <source>
        <dbReference type="EMBL" id="ADB16517.1"/>
    </source>
</evidence>